<feature type="domain" description="HTH cro/C1-type" evidence="1">
    <location>
        <begin position="47"/>
        <end position="72"/>
    </location>
</feature>
<dbReference type="RefSeq" id="WP_347921955.1">
    <property type="nucleotide sequence ID" value="NZ_CP157199.1"/>
</dbReference>
<accession>A0AAU7BP65</accession>
<proteinExistence type="predicted"/>
<gene>
    <name evidence="2" type="ORF">ABGB03_08745</name>
</gene>
<evidence type="ECO:0000259" key="1">
    <source>
        <dbReference type="PROSITE" id="PS50943"/>
    </source>
</evidence>
<dbReference type="AlphaFoldDB" id="A0AAU7BP65"/>
<dbReference type="InterPro" id="IPR001387">
    <property type="entry name" value="Cro/C1-type_HTH"/>
</dbReference>
<sequence>MELPEINKRIKKLVEKYADDNSSKFCRMVDIKPSYKLTRLFSIENRNGKYPEPSLDIIRQIVSKLDIDINYLVFGESKFTENVVNEERKKYLTSDDKLNIIINQNVEILDKLNNK</sequence>
<evidence type="ECO:0000313" key="2">
    <source>
        <dbReference type="EMBL" id="XBG59949.1"/>
    </source>
</evidence>
<reference evidence="2" key="1">
    <citation type="submission" date="2024-05" db="EMBL/GenBank/DDBJ databases">
        <title>Pontimicrobium maritimus sp. nov., isolated form sea water.</title>
        <authorList>
            <person name="Muhammad N."/>
            <person name="Vuong T.Q."/>
            <person name="Han H.L."/>
            <person name="Kim S.-G."/>
        </authorList>
    </citation>
    <scope>NUCLEOTIDE SEQUENCE</scope>
    <source>
        <strain evidence="2">SW4</strain>
    </source>
</reference>
<organism evidence="2">
    <name type="scientific">Pontimicrobium sp. SW4</name>
    <dbReference type="NCBI Taxonomy" id="3153519"/>
    <lineage>
        <taxon>Bacteria</taxon>
        <taxon>Pseudomonadati</taxon>
        <taxon>Bacteroidota</taxon>
        <taxon>Flavobacteriia</taxon>
        <taxon>Flavobacteriales</taxon>
        <taxon>Flavobacteriaceae</taxon>
        <taxon>Pontimicrobium</taxon>
    </lineage>
</organism>
<protein>
    <recommendedName>
        <fullName evidence="1">HTH cro/C1-type domain-containing protein</fullName>
    </recommendedName>
</protein>
<dbReference type="PROSITE" id="PS50943">
    <property type="entry name" value="HTH_CROC1"/>
    <property type="match status" value="1"/>
</dbReference>
<name>A0AAU7BP65_9FLAO</name>
<dbReference type="EMBL" id="CP157199">
    <property type="protein sequence ID" value="XBG59949.1"/>
    <property type="molecule type" value="Genomic_DNA"/>
</dbReference>